<feature type="chain" id="PRO_5041670765" description="glucan 1,3-beta-glucosidase" evidence="15">
    <location>
        <begin position="19"/>
        <end position="307"/>
    </location>
</feature>
<keyword evidence="6 14" id="KW-0378">Hydrolase</keyword>
<keyword evidence="7" id="KW-0325">Glycoprotein</keyword>
<keyword evidence="8 14" id="KW-0326">Glycosidase</keyword>
<evidence type="ECO:0000313" key="16">
    <source>
        <dbReference type="EMBL" id="OVF10114.1"/>
    </source>
</evidence>
<gene>
    <name evidence="16" type="ORF">A9F13_03g02585</name>
</gene>
<keyword evidence="4" id="KW-0964">Secreted</keyword>
<keyword evidence="5 15" id="KW-0732">Signal</keyword>
<sequence>MQFKFLCTIAAAISSAAAIGDLGFNLGVKDNEGNCKTADEYSSDFSKLEAYTKIVKTYAVSDCNTLQNLGPAAEKAGFQVMFGIWPTDSSHFEAEKEALKTYLPTISKDTVKVFTVGSEALYRNDLSASDLASAISDIKSLLADIKDKNGDSYSSVPVGTVDSWNVLVDGGSKPAIEAADFVFANAFSYWQGQTMQNASYSFFDDIMQALQTIQGIKGSTDIDFWVGETGWPSDGTNYESSYPSVDNAKQFWKEAICAIRAWGINVCVFEAFDEAWKPNTSGTSDVEKHWGVYDASNNLKYSLGCSF</sequence>
<evidence type="ECO:0000256" key="7">
    <source>
        <dbReference type="ARBA" id="ARBA00023180"/>
    </source>
</evidence>
<evidence type="ECO:0000256" key="8">
    <source>
        <dbReference type="ARBA" id="ARBA00023295"/>
    </source>
</evidence>
<dbReference type="PANTHER" id="PTHR16631:SF26">
    <property type="entry name" value="GLUCAN 1,3-BETA-GLUCOSIDASE"/>
    <property type="match status" value="1"/>
</dbReference>
<dbReference type="InterPro" id="IPR050732">
    <property type="entry name" value="Beta-glucan_modifiers"/>
</dbReference>
<evidence type="ECO:0000256" key="1">
    <source>
        <dbReference type="ARBA" id="ARBA00004191"/>
    </source>
</evidence>
<evidence type="ECO:0000256" key="5">
    <source>
        <dbReference type="ARBA" id="ARBA00022729"/>
    </source>
</evidence>
<dbReference type="Pfam" id="PF00332">
    <property type="entry name" value="Glyco_hydro_17"/>
    <property type="match status" value="1"/>
</dbReference>
<dbReference type="AlphaFoldDB" id="A0AA91T3C0"/>
<dbReference type="EMBL" id="LYUB02000003">
    <property type="protein sequence ID" value="OVF10114.1"/>
    <property type="molecule type" value="Genomic_DNA"/>
</dbReference>
<dbReference type="GO" id="GO:0042973">
    <property type="term" value="F:glucan endo-1,3-beta-D-glucosidase activity"/>
    <property type="evidence" value="ECO:0007669"/>
    <property type="project" value="TreeGrafter"/>
</dbReference>
<evidence type="ECO:0000256" key="10">
    <source>
        <dbReference type="ARBA" id="ARBA00036824"/>
    </source>
</evidence>
<evidence type="ECO:0000256" key="3">
    <source>
        <dbReference type="ARBA" id="ARBA00022512"/>
    </source>
</evidence>
<keyword evidence="3" id="KW-0134">Cell wall</keyword>
<dbReference type="FunFam" id="3.20.20.80:FF:000105">
    <property type="entry name" value="Glucan 1,3-beta-glucosidase"/>
    <property type="match status" value="1"/>
</dbReference>
<evidence type="ECO:0000256" key="11">
    <source>
        <dbReference type="ARBA" id="ARBA00038929"/>
    </source>
</evidence>
<comment type="similarity">
    <text evidence="2 13">Belongs to the glycosyl hydrolase 17 family.</text>
</comment>
<comment type="subcellular location">
    <subcellularLocation>
        <location evidence="1">Secreted</location>
        <location evidence="1">Cell wall</location>
    </subcellularLocation>
</comment>
<dbReference type="PROSITE" id="PS00587">
    <property type="entry name" value="GLYCOSYL_HYDROL_F17"/>
    <property type="match status" value="1"/>
</dbReference>
<evidence type="ECO:0000313" key="17">
    <source>
        <dbReference type="Proteomes" id="UP000195602"/>
    </source>
</evidence>
<evidence type="ECO:0000256" key="4">
    <source>
        <dbReference type="ARBA" id="ARBA00022525"/>
    </source>
</evidence>
<protein>
    <recommendedName>
        <fullName evidence="11">glucan 1,3-beta-glucosidase</fullName>
        <ecNumber evidence="11">3.2.1.58</ecNumber>
    </recommendedName>
    <alternativeName>
        <fullName evidence="12">Exo-1,3-beta-glucanase</fullName>
    </alternativeName>
</protein>
<comment type="catalytic activity">
    <reaction evidence="10">
        <text>Successive hydrolysis of beta-D-glucose units from the non-reducing ends of (1-&gt;3)-beta-D-glucans, releasing alpha-glucose.</text>
        <dbReference type="EC" id="3.2.1.58"/>
    </reaction>
</comment>
<evidence type="ECO:0000256" key="9">
    <source>
        <dbReference type="ARBA" id="ARBA00023316"/>
    </source>
</evidence>
<name>A0AA91T3C0_CLALS</name>
<evidence type="ECO:0000256" key="2">
    <source>
        <dbReference type="ARBA" id="ARBA00008773"/>
    </source>
</evidence>
<evidence type="ECO:0000256" key="12">
    <source>
        <dbReference type="ARBA" id="ARBA00041761"/>
    </source>
</evidence>
<dbReference type="GO" id="GO:0031505">
    <property type="term" value="P:fungal-type cell wall organization"/>
    <property type="evidence" value="ECO:0007669"/>
    <property type="project" value="UniProtKB-ARBA"/>
</dbReference>
<dbReference type="GO" id="GO:0009986">
    <property type="term" value="C:cell surface"/>
    <property type="evidence" value="ECO:0007669"/>
    <property type="project" value="TreeGrafter"/>
</dbReference>
<organism evidence="16 17">
    <name type="scientific">Clavispora lusitaniae</name>
    <name type="common">Candida lusitaniae</name>
    <dbReference type="NCBI Taxonomy" id="36911"/>
    <lineage>
        <taxon>Eukaryota</taxon>
        <taxon>Fungi</taxon>
        <taxon>Dikarya</taxon>
        <taxon>Ascomycota</taxon>
        <taxon>Saccharomycotina</taxon>
        <taxon>Pichiomycetes</taxon>
        <taxon>Metschnikowiaceae</taxon>
        <taxon>Clavispora</taxon>
    </lineage>
</organism>
<dbReference type="GO" id="GO:0005975">
    <property type="term" value="P:carbohydrate metabolic process"/>
    <property type="evidence" value="ECO:0007669"/>
    <property type="project" value="InterPro"/>
</dbReference>
<dbReference type="SUPFAM" id="SSF51445">
    <property type="entry name" value="(Trans)glycosidases"/>
    <property type="match status" value="1"/>
</dbReference>
<comment type="caution">
    <text evidence="16">The sequence shown here is derived from an EMBL/GenBank/DDBJ whole genome shotgun (WGS) entry which is preliminary data.</text>
</comment>
<dbReference type="Gene3D" id="3.20.20.80">
    <property type="entry name" value="Glycosidases"/>
    <property type="match status" value="1"/>
</dbReference>
<dbReference type="GO" id="GO:0005576">
    <property type="term" value="C:extracellular region"/>
    <property type="evidence" value="ECO:0007669"/>
    <property type="project" value="TreeGrafter"/>
</dbReference>
<evidence type="ECO:0000256" key="6">
    <source>
        <dbReference type="ARBA" id="ARBA00022801"/>
    </source>
</evidence>
<dbReference type="Proteomes" id="UP000195602">
    <property type="component" value="Unassembled WGS sequence"/>
</dbReference>
<dbReference type="GO" id="GO:0004338">
    <property type="term" value="F:glucan exo-1,3-beta-glucosidase activity"/>
    <property type="evidence" value="ECO:0007669"/>
    <property type="project" value="UniProtKB-EC"/>
</dbReference>
<dbReference type="EC" id="3.2.1.58" evidence="11"/>
<evidence type="ECO:0000256" key="15">
    <source>
        <dbReference type="SAM" id="SignalP"/>
    </source>
</evidence>
<accession>A0AA91T3C0</accession>
<proteinExistence type="inferred from homology"/>
<dbReference type="PANTHER" id="PTHR16631">
    <property type="entry name" value="GLUCAN 1,3-BETA-GLUCOSIDASE"/>
    <property type="match status" value="1"/>
</dbReference>
<reference evidence="16 17" key="1">
    <citation type="submission" date="2017-04" db="EMBL/GenBank/DDBJ databases">
        <title>Draft genome of the yeast Clavispora lusitaniae type strain CBS 6936.</title>
        <authorList>
            <person name="Durrens P."/>
            <person name="Klopp C."/>
            <person name="Biteau N."/>
            <person name="Fitton-Ouhabi V."/>
            <person name="Dementhon K."/>
            <person name="Accoceberry I."/>
            <person name="Sherman D.J."/>
            <person name="Noel T."/>
        </authorList>
    </citation>
    <scope>NUCLEOTIDE SEQUENCE [LARGE SCALE GENOMIC DNA]</scope>
    <source>
        <strain evidence="16 17">CBS 6936</strain>
    </source>
</reference>
<dbReference type="KEGG" id="clus:A9F13_03g02585"/>
<dbReference type="InterPro" id="IPR000490">
    <property type="entry name" value="Glyco_hydro_17"/>
</dbReference>
<keyword evidence="9" id="KW-0961">Cell wall biogenesis/degradation</keyword>
<feature type="signal peptide" evidence="15">
    <location>
        <begin position="1"/>
        <end position="18"/>
    </location>
</feature>
<evidence type="ECO:0000256" key="13">
    <source>
        <dbReference type="RuleBase" id="RU004335"/>
    </source>
</evidence>
<dbReference type="GO" id="GO:0009277">
    <property type="term" value="C:fungal-type cell wall"/>
    <property type="evidence" value="ECO:0007669"/>
    <property type="project" value="TreeGrafter"/>
</dbReference>
<evidence type="ECO:0000256" key="14">
    <source>
        <dbReference type="RuleBase" id="RU004336"/>
    </source>
</evidence>
<dbReference type="InterPro" id="IPR017853">
    <property type="entry name" value="GH"/>
</dbReference>